<dbReference type="AlphaFoldDB" id="A0A7X2N2U5"/>
<dbReference type="InterPro" id="IPR017932">
    <property type="entry name" value="GATase_2_dom"/>
</dbReference>
<dbReference type="GO" id="GO:0051539">
    <property type="term" value="F:4 iron, 4 sulfur cluster binding"/>
    <property type="evidence" value="ECO:0007669"/>
    <property type="project" value="UniProtKB-KW"/>
</dbReference>
<evidence type="ECO:0000256" key="8">
    <source>
        <dbReference type="PIRNR" id="PIRNR000485"/>
    </source>
</evidence>
<evidence type="ECO:0000256" key="9">
    <source>
        <dbReference type="PIRSR" id="PIRSR000485-1"/>
    </source>
</evidence>
<dbReference type="CDD" id="cd00715">
    <property type="entry name" value="GPATase_N"/>
    <property type="match status" value="1"/>
</dbReference>
<dbReference type="Pfam" id="PF00156">
    <property type="entry name" value="Pribosyltran"/>
    <property type="match status" value="1"/>
</dbReference>
<dbReference type="NCBIfam" id="TIGR01134">
    <property type="entry name" value="purF"/>
    <property type="match status" value="1"/>
</dbReference>
<dbReference type="InterPro" id="IPR029055">
    <property type="entry name" value="Ntn_hydrolases_N"/>
</dbReference>
<dbReference type="GO" id="GO:0000287">
    <property type="term" value="F:magnesium ion binding"/>
    <property type="evidence" value="ECO:0007669"/>
    <property type="project" value="UniProtKB-UniRule"/>
</dbReference>
<dbReference type="SUPFAM" id="SSF56235">
    <property type="entry name" value="N-terminal nucleophile aminohydrolases (Ntn hydrolases)"/>
    <property type="match status" value="1"/>
</dbReference>
<evidence type="ECO:0000313" key="13">
    <source>
        <dbReference type="EMBL" id="MSS00953.1"/>
    </source>
</evidence>
<keyword evidence="7 11" id="KW-0408">Iron</keyword>
<keyword evidence="7 11" id="KW-0411">Iron-sulfur</keyword>
<dbReference type="InterPro" id="IPR005854">
    <property type="entry name" value="PurF"/>
</dbReference>
<reference evidence="13 14" key="1">
    <citation type="submission" date="2019-08" db="EMBL/GenBank/DDBJ databases">
        <title>In-depth cultivation of the pig gut microbiome towards novel bacterial diversity and tailored functional studies.</title>
        <authorList>
            <person name="Wylensek D."/>
            <person name="Hitch T.C.A."/>
            <person name="Clavel T."/>
        </authorList>
    </citation>
    <scope>NUCLEOTIDE SEQUENCE [LARGE SCALE GENOMIC DNA]</scope>
    <source>
        <strain evidence="13 14">LKV-178-WT-2G</strain>
    </source>
</reference>
<evidence type="ECO:0000259" key="12">
    <source>
        <dbReference type="PROSITE" id="PS51278"/>
    </source>
</evidence>
<dbReference type="Pfam" id="PF13537">
    <property type="entry name" value="GATase_7"/>
    <property type="match status" value="1"/>
</dbReference>
<sequence length="472" mass="52123">MEHIHEECGVFGIFSQTRKDVASLSYYALYSLQHRGQESAGIVVNDDGILNVYKDKGLVSEVFIQDHLHSLPQGRIAIGHVRYGTTGLDAKKNAQPICINHMKGNLALAHNGNLVNSYELRKELESTGSIFYTTSDTESIVYTIVKERLTSKSIEEAVYKAVQKLEGAFSLVISSPSKLIAVRDPHGFRPLCMGKRDDGDIVFASETCALDAVGAHFVRDILPGEIVTVSSSGIHTNKSLCETCKKSLCAFEYIYFARSDSIIDGHSVHLARQKCGEFLAKSDTVKADLVIGVPDSGLDAALGYANASGIPYANGFVKNKYIGRTFISPTNSQRTKELNIKLNPIRSVINGKRIILVDDSIVRGSTCRRIIRSLREAGAKEIHMRISSPPFIGACYYGTDIDDPEKLIANQHTIKEIADIIEVDSLNYLTVEQLKQIVPNGKELCTACFDLKYPTRIANHQSKSKFENKIKF</sequence>
<comment type="similarity">
    <text evidence="2 7 8">In the C-terminal section; belongs to the purine/pyrimidine phosphoribosyltransferase family.</text>
</comment>
<evidence type="ECO:0000313" key="14">
    <source>
        <dbReference type="Proteomes" id="UP000470082"/>
    </source>
</evidence>
<comment type="cofactor">
    <cofactor evidence="7 10">
        <name>Mg(2+)</name>
        <dbReference type="ChEBI" id="CHEBI:18420"/>
    </cofactor>
    <text evidence="7 10">Binds 1 Mg(2+) ion per subunit.</text>
</comment>
<comment type="caution">
    <text evidence="13">The sequence shown here is derived from an EMBL/GenBank/DDBJ whole genome shotgun (WGS) entry which is preliminary data.</text>
</comment>
<feature type="binding site" evidence="7 11">
    <location>
        <position position="448"/>
    </location>
    <ligand>
        <name>[4Fe-4S] cluster</name>
        <dbReference type="ChEBI" id="CHEBI:49883"/>
    </ligand>
</feature>
<dbReference type="PROSITE" id="PS51278">
    <property type="entry name" value="GATASE_TYPE_2"/>
    <property type="match status" value="1"/>
</dbReference>
<evidence type="ECO:0000256" key="3">
    <source>
        <dbReference type="ARBA" id="ARBA00022676"/>
    </source>
</evidence>
<keyword evidence="7 10" id="KW-0479">Metal-binding</keyword>
<feature type="binding site" evidence="7 11">
    <location>
        <position position="249"/>
    </location>
    <ligand>
        <name>[4Fe-4S] cluster</name>
        <dbReference type="ChEBI" id="CHEBI:49883"/>
    </ligand>
</feature>
<name>A0A7X2N2U5_9FIRM</name>
<keyword evidence="7" id="KW-0004">4Fe-4S</keyword>
<keyword evidence="5 7" id="KW-0658">Purine biosynthesis</keyword>
<dbReference type="CDD" id="cd06223">
    <property type="entry name" value="PRTases_typeI"/>
    <property type="match status" value="1"/>
</dbReference>
<evidence type="ECO:0000256" key="6">
    <source>
        <dbReference type="ARBA" id="ARBA00022962"/>
    </source>
</evidence>
<dbReference type="PIRSF" id="PIRSF000485">
    <property type="entry name" value="Amd_phspho_trans"/>
    <property type="match status" value="1"/>
</dbReference>
<evidence type="ECO:0000256" key="11">
    <source>
        <dbReference type="PIRSR" id="PIRSR000485-3"/>
    </source>
</evidence>
<dbReference type="GO" id="GO:0009113">
    <property type="term" value="P:purine nucleobase biosynthetic process"/>
    <property type="evidence" value="ECO:0007669"/>
    <property type="project" value="UniProtKB-UniRule"/>
</dbReference>
<accession>A0A7X2N2U5</accession>
<evidence type="ECO:0000256" key="10">
    <source>
        <dbReference type="PIRSR" id="PIRSR000485-2"/>
    </source>
</evidence>
<dbReference type="PANTHER" id="PTHR11907">
    <property type="entry name" value="AMIDOPHOSPHORIBOSYLTRANSFERASE"/>
    <property type="match status" value="1"/>
</dbReference>
<dbReference type="Gene3D" id="3.60.20.10">
    <property type="entry name" value="Glutamine Phosphoribosylpyrophosphate, subunit 1, domain 1"/>
    <property type="match status" value="1"/>
</dbReference>
<evidence type="ECO:0000256" key="5">
    <source>
        <dbReference type="ARBA" id="ARBA00022755"/>
    </source>
</evidence>
<evidence type="ECO:0000256" key="1">
    <source>
        <dbReference type="ARBA" id="ARBA00005209"/>
    </source>
</evidence>
<comment type="pathway">
    <text evidence="1 7 8">Purine metabolism; IMP biosynthesis via de novo pathway; N(1)-(5-phospho-D-ribosyl)glycinamide from 5-phospho-alpha-D-ribose 1-diphosphate: step 1/2.</text>
</comment>
<dbReference type="Gene3D" id="3.40.50.2020">
    <property type="match status" value="1"/>
</dbReference>
<feature type="active site" description="Nucleophile" evidence="7 9">
    <location>
        <position position="8"/>
    </location>
</feature>
<evidence type="ECO:0000256" key="7">
    <source>
        <dbReference type="HAMAP-Rule" id="MF_01931"/>
    </source>
</evidence>
<dbReference type="EMBL" id="VUMM01000002">
    <property type="protein sequence ID" value="MSS00953.1"/>
    <property type="molecule type" value="Genomic_DNA"/>
</dbReference>
<dbReference type="Proteomes" id="UP000470082">
    <property type="component" value="Unassembled WGS sequence"/>
</dbReference>
<dbReference type="SUPFAM" id="SSF53271">
    <property type="entry name" value="PRTase-like"/>
    <property type="match status" value="1"/>
</dbReference>
<dbReference type="InterPro" id="IPR000836">
    <property type="entry name" value="PRTase_dom"/>
</dbReference>
<dbReference type="InterPro" id="IPR029057">
    <property type="entry name" value="PRTase-like"/>
</dbReference>
<keyword evidence="4 7" id="KW-0808">Transferase</keyword>
<dbReference type="EC" id="2.4.2.14" evidence="7"/>
<comment type="function">
    <text evidence="7">Catalyzes the formation of phosphoribosylamine from phosphoribosylpyrophosphate (PRPP) and glutamine.</text>
</comment>
<feature type="binding site" evidence="7 11">
    <location>
        <position position="445"/>
    </location>
    <ligand>
        <name>[4Fe-4S] cluster</name>
        <dbReference type="ChEBI" id="CHEBI:49883"/>
    </ligand>
</feature>
<dbReference type="GO" id="GO:0004044">
    <property type="term" value="F:amidophosphoribosyltransferase activity"/>
    <property type="evidence" value="ECO:0007669"/>
    <property type="project" value="UniProtKB-UniRule"/>
</dbReference>
<comment type="cofactor">
    <cofactor evidence="7 11">
        <name>[4Fe-4S] cluster</name>
        <dbReference type="ChEBI" id="CHEBI:49883"/>
    </cofactor>
    <text evidence="7 11">Binds 1 [4Fe-4S] cluster per subunit.</text>
</comment>
<keyword evidence="14" id="KW-1185">Reference proteome</keyword>
<gene>
    <name evidence="7" type="primary">purF</name>
    <name evidence="13" type="ORF">FYJ50_02270</name>
</gene>
<feature type="domain" description="Glutamine amidotransferase type-2" evidence="12">
    <location>
        <begin position="8"/>
        <end position="232"/>
    </location>
</feature>
<protein>
    <recommendedName>
        <fullName evidence="7">Amidophosphoribosyltransferase</fullName>
        <shortName evidence="7">ATase</shortName>
        <ecNumber evidence="7">2.4.2.14</ecNumber>
    </recommendedName>
    <alternativeName>
        <fullName evidence="7">Glutamine phosphoribosylpyrophosphate amidotransferase</fullName>
        <shortName evidence="7">GPATase</shortName>
    </alternativeName>
</protein>
<dbReference type="RefSeq" id="WP_154459421.1">
    <property type="nucleotide sequence ID" value="NZ_JAQYTQ010000098.1"/>
</dbReference>
<feature type="binding site" evidence="7 10">
    <location>
        <position position="359"/>
    </location>
    <ligand>
        <name>Mg(2+)</name>
        <dbReference type="ChEBI" id="CHEBI:18420"/>
    </ligand>
</feature>
<comment type="catalytic activity">
    <reaction evidence="7 8">
        <text>5-phospho-beta-D-ribosylamine + L-glutamate + diphosphate = 5-phospho-alpha-D-ribose 1-diphosphate + L-glutamine + H2O</text>
        <dbReference type="Rhea" id="RHEA:14905"/>
        <dbReference type="ChEBI" id="CHEBI:15377"/>
        <dbReference type="ChEBI" id="CHEBI:29985"/>
        <dbReference type="ChEBI" id="CHEBI:33019"/>
        <dbReference type="ChEBI" id="CHEBI:58017"/>
        <dbReference type="ChEBI" id="CHEBI:58359"/>
        <dbReference type="ChEBI" id="CHEBI:58681"/>
        <dbReference type="EC" id="2.4.2.14"/>
    </reaction>
</comment>
<evidence type="ECO:0000256" key="2">
    <source>
        <dbReference type="ARBA" id="ARBA00010138"/>
    </source>
</evidence>
<feature type="binding site" evidence="7 10">
    <location>
        <position position="296"/>
    </location>
    <ligand>
        <name>Mg(2+)</name>
        <dbReference type="ChEBI" id="CHEBI:18420"/>
    </ligand>
</feature>
<keyword evidence="3 7" id="KW-0328">Glycosyltransferase</keyword>
<proteinExistence type="inferred from homology"/>
<dbReference type="HAMAP" id="MF_01931">
    <property type="entry name" value="PurF"/>
    <property type="match status" value="1"/>
</dbReference>
<feature type="binding site" evidence="7 10">
    <location>
        <position position="358"/>
    </location>
    <ligand>
        <name>Mg(2+)</name>
        <dbReference type="ChEBI" id="CHEBI:18420"/>
    </ligand>
</feature>
<dbReference type="UniPathway" id="UPA00074">
    <property type="reaction ID" value="UER00124"/>
</dbReference>
<dbReference type="GO" id="GO:0006189">
    <property type="term" value="P:'de novo' IMP biosynthetic process"/>
    <property type="evidence" value="ECO:0007669"/>
    <property type="project" value="UniProtKB-UniRule"/>
</dbReference>
<keyword evidence="7 10" id="KW-0460">Magnesium</keyword>
<feature type="binding site" evidence="7 11">
    <location>
        <position position="395"/>
    </location>
    <ligand>
        <name>[4Fe-4S] cluster</name>
        <dbReference type="ChEBI" id="CHEBI:49883"/>
    </ligand>
</feature>
<organism evidence="13 14">
    <name type="scientific">Floccifex porci</name>
    <dbReference type="NCBI Taxonomy" id="2606629"/>
    <lineage>
        <taxon>Bacteria</taxon>
        <taxon>Bacillati</taxon>
        <taxon>Bacillota</taxon>
        <taxon>Erysipelotrichia</taxon>
        <taxon>Erysipelotrichales</taxon>
        <taxon>Erysipelotrichaceae</taxon>
        <taxon>Floccifex</taxon>
    </lineage>
</organism>
<dbReference type="InterPro" id="IPR035584">
    <property type="entry name" value="PurF_N"/>
</dbReference>
<keyword evidence="6 7" id="KW-0315">Glutamine amidotransferase</keyword>
<evidence type="ECO:0000256" key="4">
    <source>
        <dbReference type="ARBA" id="ARBA00022679"/>
    </source>
</evidence>